<evidence type="ECO:0000313" key="2">
    <source>
        <dbReference type="EMBL" id="EMQ97461.1"/>
    </source>
</evidence>
<dbReference type="RefSeq" id="WP_007272423.1">
    <property type="nucleotide sequence ID" value="NZ_AOCK01000010.1"/>
</dbReference>
<proteinExistence type="predicted"/>
<dbReference type="EMBL" id="AOCK01000010">
    <property type="protein sequence ID" value="EMQ97461.1"/>
    <property type="molecule type" value="Genomic_DNA"/>
</dbReference>
<evidence type="ECO:0000259" key="1">
    <source>
        <dbReference type="Pfam" id="PF02464"/>
    </source>
</evidence>
<dbReference type="InterPro" id="IPR036653">
    <property type="entry name" value="CinA-like_C"/>
</dbReference>
<dbReference type="SUPFAM" id="SSF142433">
    <property type="entry name" value="CinA-like"/>
    <property type="match status" value="1"/>
</dbReference>
<organism evidence="2 3">
    <name type="scientific">Paeniglutamicibacter gangotriensis Lz1y</name>
    <dbReference type="NCBI Taxonomy" id="1276920"/>
    <lineage>
        <taxon>Bacteria</taxon>
        <taxon>Bacillati</taxon>
        <taxon>Actinomycetota</taxon>
        <taxon>Actinomycetes</taxon>
        <taxon>Micrococcales</taxon>
        <taxon>Micrococcaceae</taxon>
        <taxon>Paeniglutamicibacter</taxon>
    </lineage>
</organism>
<accession>M7MQX2</accession>
<dbReference type="Pfam" id="PF02464">
    <property type="entry name" value="CinA"/>
    <property type="match status" value="1"/>
</dbReference>
<gene>
    <name evidence="2" type="primary">cinA</name>
    <name evidence="2" type="ORF">ADIAG_03256</name>
</gene>
<feature type="domain" description="CinA C-terminal" evidence="1">
    <location>
        <begin position="14"/>
        <end position="161"/>
    </location>
</feature>
<evidence type="ECO:0000313" key="3">
    <source>
        <dbReference type="Proteomes" id="UP000012015"/>
    </source>
</evidence>
<dbReference type="AlphaFoldDB" id="M7MQX2"/>
<sequence length="170" mass="17131">MTRFPDAAQLAARAHEVVLGAKTAGLSLATAESLTAGMIAATIAEVPGASAVLTGGIISYSNAVKVSLLGVEEALLGERGSVDGEVARQMAQGARTACDADLAVSATGVAGPEAHDGQPVGTVFLGWADGSGSGFIEHHFSGDRAQVRARSTLAALDLLFSHLVPSRHTA</sequence>
<dbReference type="NCBIfam" id="TIGR00199">
    <property type="entry name" value="PncC_domain"/>
    <property type="match status" value="1"/>
</dbReference>
<dbReference type="STRING" id="1276920.ADIAG_03256"/>
<dbReference type="eggNOG" id="COG1546">
    <property type="taxonomic scope" value="Bacteria"/>
</dbReference>
<dbReference type="PATRIC" id="fig|1276920.7.peg.3261"/>
<name>M7MQX2_9MICC</name>
<protein>
    <submittedName>
        <fullName evidence="2">Competence damage-inducible protein A</fullName>
    </submittedName>
</protein>
<comment type="caution">
    <text evidence="2">The sequence shown here is derived from an EMBL/GenBank/DDBJ whole genome shotgun (WGS) entry which is preliminary data.</text>
</comment>
<dbReference type="Proteomes" id="UP000012015">
    <property type="component" value="Unassembled WGS sequence"/>
</dbReference>
<dbReference type="Gene3D" id="3.90.950.20">
    <property type="entry name" value="CinA-like"/>
    <property type="match status" value="1"/>
</dbReference>
<keyword evidence="3" id="KW-1185">Reference proteome</keyword>
<dbReference type="InterPro" id="IPR008136">
    <property type="entry name" value="CinA_C"/>
</dbReference>
<reference evidence="2 3" key="1">
    <citation type="journal article" date="2013" name="Genome Announc.">
        <title>Draft Genome Sequence of Arthrobacter gangotriensis Strain Lz1yT, Isolated from a Penguin Rookery Soil Sample Collected in Antarctica, near the Indian Station Dakshin Gangotri.</title>
        <authorList>
            <person name="Shivaji S."/>
            <person name="Ara S."/>
            <person name="Bandi S."/>
            <person name="Singh A."/>
            <person name="Kumar Pinnaka A."/>
        </authorList>
    </citation>
    <scope>NUCLEOTIDE SEQUENCE [LARGE SCALE GENOMIC DNA]</scope>
    <source>
        <strain evidence="2 3">Lz1y</strain>
    </source>
</reference>